<dbReference type="GO" id="GO:0016020">
    <property type="term" value="C:membrane"/>
    <property type="evidence" value="ECO:0007669"/>
    <property type="project" value="TreeGrafter"/>
</dbReference>
<sequence>MHRPDHIKVTKILSIQLEKGSSTYIGNLHLTANLLIFGHPEVEIWVPYPIIHSVEKGLPTVSNTWPLHIRCYDFAFITFNFQSEKDVTDVYDIIQKLTCVSSVEQLYAFSFVPIPPFTTKDGWQIYNPIPEYQRMGVGSENSQWRFSDINQSFSFSPTYPHHIVVPGNISDAVLTHAAKHRSKARIPALSYLHWNKASITRSSQPMVGLKQNRSIQDEKLIESIFATNTPPSPTGHQVYGSTSTNLIIDARPTANAMVNTAVGAGTENMENYKNCKKVYSGIDNIHVMRDSLNKLVEALQEHDAKGMISKAALQRSGWLKHIGAIMEGGLMIVKNIHISSSHVLVHCSDGWDRTAQLTSLAQVCLDPHYRTMRGFQVLVEKEWCSFGYKFMDRCGHLSNDRNFVALSATNAAANTFANVQNKLYNNKHIRETSPVFQQFLDCVFQIMHQNPGRFEFNEFFLTQLHYHVYSCQFGNFLFNCERERRHYRAATSCHSVWDFFNSEKKLYLNTDYDADVDRARGGDGGVLFPDSKNIKYWAKLFGKTDAELNAPDDTTSSNSFNERATPESQGPGTINTESIASFDTESAVQQHEDNDPLNASSTPVMARPRSIVRTNNARRSVPSSPGLPSDADDSWPRGADNLAAKLPVAFSNAFGGGLMDSFSRLTMNVRDSWYASTAGPGSSSTGSFSDDVSQFKEVRSSSAGPHHRSTTVGRSSSHRQRPVVDRELMSISGMPLTNLTLEHEINRNYPYLSQERGAPKSPPNGSPSLSALSSLPPAGPDAKVNNHPIYSDSPLYDETERSTTPRVPSPDLTTELPASRSLDLDVSQEPELPHPLYVG</sequence>
<dbReference type="PROSITE" id="PS51339">
    <property type="entry name" value="PPASE_MYOTUBULARIN"/>
    <property type="match status" value="1"/>
</dbReference>
<dbReference type="GO" id="GO:0046856">
    <property type="term" value="P:phosphatidylinositol dephosphorylation"/>
    <property type="evidence" value="ECO:0007669"/>
    <property type="project" value="TreeGrafter"/>
</dbReference>
<evidence type="ECO:0000256" key="1">
    <source>
        <dbReference type="ARBA" id="ARBA00007471"/>
    </source>
</evidence>
<accession>A0A9P6J8S3</accession>
<proteinExistence type="inferred from homology"/>
<organism evidence="6 7">
    <name type="scientific">Modicella reniformis</name>
    <dbReference type="NCBI Taxonomy" id="1440133"/>
    <lineage>
        <taxon>Eukaryota</taxon>
        <taxon>Fungi</taxon>
        <taxon>Fungi incertae sedis</taxon>
        <taxon>Mucoromycota</taxon>
        <taxon>Mortierellomycotina</taxon>
        <taxon>Mortierellomycetes</taxon>
        <taxon>Mortierellales</taxon>
        <taxon>Mortierellaceae</taxon>
        <taxon>Modicella</taxon>
    </lineage>
</organism>
<feature type="region of interest" description="Disordered" evidence="4">
    <location>
        <begin position="753"/>
        <end position="839"/>
    </location>
</feature>
<feature type="compositionally biased region" description="Polar residues" evidence="4">
    <location>
        <begin position="612"/>
        <end position="623"/>
    </location>
</feature>
<keyword evidence="7" id="KW-1185">Reference proteome</keyword>
<feature type="compositionally biased region" description="Polar residues" evidence="4">
    <location>
        <begin position="552"/>
        <end position="589"/>
    </location>
</feature>
<feature type="compositionally biased region" description="Low complexity" evidence="4">
    <location>
        <begin position="676"/>
        <end position="692"/>
    </location>
</feature>
<dbReference type="InterPro" id="IPR048994">
    <property type="entry name" value="PH-GRAM_MTMR6-9"/>
</dbReference>
<evidence type="ECO:0000313" key="7">
    <source>
        <dbReference type="Proteomes" id="UP000749646"/>
    </source>
</evidence>
<dbReference type="GO" id="GO:0005737">
    <property type="term" value="C:cytoplasm"/>
    <property type="evidence" value="ECO:0007669"/>
    <property type="project" value="TreeGrafter"/>
</dbReference>
<dbReference type="Pfam" id="PF21098">
    <property type="entry name" value="PH-GRAM_MTMR6-like"/>
    <property type="match status" value="1"/>
</dbReference>
<dbReference type="InterPro" id="IPR029021">
    <property type="entry name" value="Prot-tyrosine_phosphatase-like"/>
</dbReference>
<dbReference type="GO" id="GO:0004438">
    <property type="term" value="F:phosphatidylinositol-3-phosphate phosphatase activity"/>
    <property type="evidence" value="ECO:0007669"/>
    <property type="project" value="TreeGrafter"/>
</dbReference>
<protein>
    <recommendedName>
        <fullName evidence="5">Myotubularin phosphatase domain-containing protein</fullName>
    </recommendedName>
</protein>
<feature type="region of interest" description="Disordered" evidence="4">
    <location>
        <begin position="548"/>
        <end position="638"/>
    </location>
</feature>
<dbReference type="SUPFAM" id="SSF50729">
    <property type="entry name" value="PH domain-like"/>
    <property type="match status" value="1"/>
</dbReference>
<feature type="active site" description="Phosphocysteine intermediate" evidence="2">
    <location>
        <position position="347"/>
    </location>
</feature>
<feature type="compositionally biased region" description="Low complexity" evidence="4">
    <location>
        <begin position="766"/>
        <end position="776"/>
    </location>
</feature>
<comment type="caution">
    <text evidence="6">The sequence shown here is derived from an EMBL/GenBank/DDBJ whole genome shotgun (WGS) entry which is preliminary data.</text>
</comment>
<evidence type="ECO:0000256" key="4">
    <source>
        <dbReference type="SAM" id="MobiDB-lite"/>
    </source>
</evidence>
<dbReference type="InterPro" id="IPR011993">
    <property type="entry name" value="PH-like_dom_sf"/>
</dbReference>
<dbReference type="OrthoDB" id="271628at2759"/>
<gene>
    <name evidence="6" type="ORF">BGZ65_012525</name>
</gene>
<feature type="binding site" evidence="3">
    <location>
        <begin position="284"/>
        <end position="285"/>
    </location>
    <ligand>
        <name>substrate</name>
    </ligand>
</feature>
<dbReference type="InterPro" id="IPR030564">
    <property type="entry name" value="Myotubularin"/>
</dbReference>
<dbReference type="SUPFAM" id="SSF52799">
    <property type="entry name" value="(Phosphotyrosine protein) phosphatases II"/>
    <property type="match status" value="1"/>
</dbReference>
<comment type="similarity">
    <text evidence="1">Belongs to the protein-tyrosine phosphatase family. Non-receptor class myotubularin subfamily.</text>
</comment>
<dbReference type="PROSITE" id="PS00383">
    <property type="entry name" value="TYR_PHOSPHATASE_1"/>
    <property type="match status" value="1"/>
</dbReference>
<dbReference type="Pfam" id="PF06602">
    <property type="entry name" value="Myotub-related"/>
    <property type="match status" value="1"/>
</dbReference>
<name>A0A9P6J8S3_9FUNG</name>
<dbReference type="InterPro" id="IPR016130">
    <property type="entry name" value="Tyr_Pase_AS"/>
</dbReference>
<evidence type="ECO:0000256" key="2">
    <source>
        <dbReference type="PIRSR" id="PIRSR630564-1"/>
    </source>
</evidence>
<reference evidence="6" key="1">
    <citation type="journal article" date="2020" name="Fungal Divers.">
        <title>Resolving the Mortierellaceae phylogeny through synthesis of multi-gene phylogenetics and phylogenomics.</title>
        <authorList>
            <person name="Vandepol N."/>
            <person name="Liber J."/>
            <person name="Desiro A."/>
            <person name="Na H."/>
            <person name="Kennedy M."/>
            <person name="Barry K."/>
            <person name="Grigoriev I.V."/>
            <person name="Miller A.N."/>
            <person name="O'Donnell K."/>
            <person name="Stajich J.E."/>
            <person name="Bonito G."/>
        </authorList>
    </citation>
    <scope>NUCLEOTIDE SEQUENCE</scope>
    <source>
        <strain evidence="6">MES-2147</strain>
    </source>
</reference>
<feature type="region of interest" description="Disordered" evidence="4">
    <location>
        <begin position="676"/>
        <end position="729"/>
    </location>
</feature>
<dbReference type="InterPro" id="IPR010569">
    <property type="entry name" value="Myotubularin-like_Pase_dom"/>
</dbReference>
<dbReference type="AlphaFoldDB" id="A0A9P6J8S3"/>
<evidence type="ECO:0000256" key="3">
    <source>
        <dbReference type="PIRSR" id="PIRSR630564-2"/>
    </source>
</evidence>
<evidence type="ECO:0000259" key="5">
    <source>
        <dbReference type="PROSITE" id="PS51339"/>
    </source>
</evidence>
<dbReference type="Gene3D" id="2.30.29.30">
    <property type="entry name" value="Pleckstrin-homology domain (PH domain)/Phosphotyrosine-binding domain (PTB)"/>
    <property type="match status" value="1"/>
</dbReference>
<dbReference type="PANTHER" id="PTHR10807:SF128">
    <property type="entry name" value="PHOSPHATIDYLINOSITOL-3,5-BISPHOSPHATE 3-PHOSPHATASE"/>
    <property type="match status" value="1"/>
</dbReference>
<feature type="domain" description="Myotubularin phosphatase" evidence="5">
    <location>
        <begin position="122"/>
        <end position="541"/>
    </location>
</feature>
<dbReference type="EMBL" id="JAAAHW010006262">
    <property type="protein sequence ID" value="KAF9963747.1"/>
    <property type="molecule type" value="Genomic_DNA"/>
</dbReference>
<feature type="binding site" evidence="3">
    <location>
        <begin position="347"/>
        <end position="353"/>
    </location>
    <ligand>
        <name>substrate</name>
    </ligand>
</feature>
<dbReference type="Proteomes" id="UP000749646">
    <property type="component" value="Unassembled WGS sequence"/>
</dbReference>
<evidence type="ECO:0000313" key="6">
    <source>
        <dbReference type="EMBL" id="KAF9963747.1"/>
    </source>
</evidence>
<dbReference type="PANTHER" id="PTHR10807">
    <property type="entry name" value="MYOTUBULARIN-RELATED"/>
    <property type="match status" value="1"/>
</dbReference>